<evidence type="ECO:0000259" key="6">
    <source>
        <dbReference type="Pfam" id="PF03144"/>
    </source>
</evidence>
<keyword evidence="2 4" id="KW-0378">Hydrolase</keyword>
<keyword evidence="4" id="KW-0648">Protein biosynthesis</keyword>
<protein>
    <recommendedName>
        <fullName evidence="4">Translation factor GUF1 homolog, mitochondrial</fullName>
        <ecNumber evidence="4">3.6.5.n1</ecNumber>
    </recommendedName>
    <alternativeName>
        <fullName evidence="4">Elongation factor 4 homolog</fullName>
        <shortName evidence="4">EF-4</shortName>
    </alternativeName>
    <alternativeName>
        <fullName evidence="4">GTPase GUF1 homolog</fullName>
    </alternativeName>
    <alternativeName>
        <fullName evidence="4">Ribosomal back-translocase</fullName>
    </alternativeName>
</protein>
<dbReference type="Gene3D" id="3.30.70.2570">
    <property type="entry name" value="Elongation factor 4, C-terminal domain"/>
    <property type="match status" value="1"/>
</dbReference>
<dbReference type="Gene3D" id="3.30.70.870">
    <property type="entry name" value="Elongation Factor G (Translational Gtpase), domain 3"/>
    <property type="match status" value="1"/>
</dbReference>
<keyword evidence="4" id="KW-0999">Mitochondrion inner membrane</keyword>
<evidence type="ECO:0000313" key="9">
    <source>
        <dbReference type="Proteomes" id="UP001159427"/>
    </source>
</evidence>
<dbReference type="InterPro" id="IPR035647">
    <property type="entry name" value="EFG_III/V"/>
</dbReference>
<dbReference type="CDD" id="cd16260">
    <property type="entry name" value="EF4_III"/>
    <property type="match status" value="1"/>
</dbReference>
<dbReference type="PANTHER" id="PTHR43512">
    <property type="entry name" value="TRANSLATION FACTOR GUF1-RELATED"/>
    <property type="match status" value="1"/>
</dbReference>
<dbReference type="SUPFAM" id="SSF54980">
    <property type="entry name" value="EF-G C-terminal domain-like"/>
    <property type="match status" value="2"/>
</dbReference>
<dbReference type="EMBL" id="CALNXI010002185">
    <property type="protein sequence ID" value="CAH3184295.1"/>
    <property type="molecule type" value="Genomic_DNA"/>
</dbReference>
<dbReference type="Pfam" id="PF00679">
    <property type="entry name" value="EFG_C"/>
    <property type="match status" value="1"/>
</dbReference>
<proteinExistence type="inferred from homology"/>
<gene>
    <name evidence="8" type="ORF">PEVE_00015356</name>
</gene>
<dbReference type="Proteomes" id="UP001159427">
    <property type="component" value="Unassembled WGS sequence"/>
</dbReference>
<accession>A0ABN8RZ80</accession>
<keyword evidence="1 4" id="KW-0547">Nucleotide-binding</keyword>
<dbReference type="CDD" id="cd03709">
    <property type="entry name" value="lepA_C"/>
    <property type="match status" value="1"/>
</dbReference>
<dbReference type="InterPro" id="IPR035654">
    <property type="entry name" value="LepA_IV"/>
</dbReference>
<comment type="similarity">
    <text evidence="4">Belongs to the GTP-binding elongation factor family. LepA subfamily.</text>
</comment>
<dbReference type="CDD" id="cd03699">
    <property type="entry name" value="EF4_II"/>
    <property type="match status" value="1"/>
</dbReference>
<dbReference type="InterPro" id="IPR013842">
    <property type="entry name" value="LepA_CTD"/>
</dbReference>
<keyword evidence="4" id="KW-0496">Mitochondrion</keyword>
<dbReference type="InterPro" id="IPR000640">
    <property type="entry name" value="EFG_V-like"/>
</dbReference>
<dbReference type="InterPro" id="IPR006297">
    <property type="entry name" value="EF-4"/>
</dbReference>
<dbReference type="Pfam" id="PF03144">
    <property type="entry name" value="GTP_EFTU_D2"/>
    <property type="match status" value="1"/>
</dbReference>
<dbReference type="HAMAP" id="MF_00071">
    <property type="entry name" value="LepA"/>
    <property type="match status" value="1"/>
</dbReference>
<evidence type="ECO:0000313" key="8">
    <source>
        <dbReference type="EMBL" id="CAH3184295.1"/>
    </source>
</evidence>
<dbReference type="Pfam" id="PF06421">
    <property type="entry name" value="LepA_C"/>
    <property type="match status" value="1"/>
</dbReference>
<name>A0ABN8RZ80_9CNID</name>
<keyword evidence="9" id="KW-1185">Reference proteome</keyword>
<evidence type="ECO:0000259" key="5">
    <source>
        <dbReference type="Pfam" id="PF00679"/>
    </source>
</evidence>
<keyword evidence="4" id="KW-0472">Membrane</keyword>
<comment type="subcellular location">
    <subcellularLocation>
        <location evidence="4">Mitochondrion inner membrane</location>
        <topology evidence="4">Peripheral membrane protein</topology>
        <orientation evidence="4">Matrix side</orientation>
    </subcellularLocation>
</comment>
<feature type="domain" description="Elongation factor EFG" evidence="5">
    <location>
        <begin position="250"/>
        <end position="335"/>
    </location>
</feature>
<reference evidence="8 9" key="1">
    <citation type="submission" date="2022-05" db="EMBL/GenBank/DDBJ databases">
        <authorList>
            <consortium name="Genoscope - CEA"/>
            <person name="William W."/>
        </authorList>
    </citation>
    <scope>NUCLEOTIDE SEQUENCE [LARGE SCALE GENOMIC DNA]</scope>
</reference>
<comment type="catalytic activity">
    <reaction evidence="4">
        <text>GTP + H2O = GDP + phosphate + H(+)</text>
        <dbReference type="Rhea" id="RHEA:19669"/>
        <dbReference type="ChEBI" id="CHEBI:15377"/>
        <dbReference type="ChEBI" id="CHEBI:15378"/>
        <dbReference type="ChEBI" id="CHEBI:37565"/>
        <dbReference type="ChEBI" id="CHEBI:43474"/>
        <dbReference type="ChEBI" id="CHEBI:58189"/>
        <dbReference type="EC" id="3.6.5.n1"/>
    </reaction>
</comment>
<dbReference type="InterPro" id="IPR004161">
    <property type="entry name" value="EFTu-like_2"/>
</dbReference>
<dbReference type="Gene3D" id="2.40.30.10">
    <property type="entry name" value="Translation factors"/>
    <property type="match status" value="1"/>
</dbReference>
<dbReference type="EC" id="3.6.5.n1" evidence="4"/>
<organism evidence="8 9">
    <name type="scientific">Porites evermanni</name>
    <dbReference type="NCBI Taxonomy" id="104178"/>
    <lineage>
        <taxon>Eukaryota</taxon>
        <taxon>Metazoa</taxon>
        <taxon>Cnidaria</taxon>
        <taxon>Anthozoa</taxon>
        <taxon>Hexacorallia</taxon>
        <taxon>Scleractinia</taxon>
        <taxon>Fungiina</taxon>
        <taxon>Poritidae</taxon>
        <taxon>Porites</taxon>
    </lineage>
</organism>
<feature type="domain" description="Translation elongation factor EFTu-like" evidence="6">
    <location>
        <begin position="54"/>
        <end position="123"/>
    </location>
</feature>
<feature type="domain" description="GTP-binding protein LepA C-terminal" evidence="7">
    <location>
        <begin position="338"/>
        <end position="444"/>
    </location>
</feature>
<evidence type="ECO:0000259" key="7">
    <source>
        <dbReference type="Pfam" id="PF06421"/>
    </source>
</evidence>
<dbReference type="InterPro" id="IPR038363">
    <property type="entry name" value="LepA_C_sf"/>
</dbReference>
<sequence>MGIYGQSLQISAKTGTGIASILETIVEDLPCPQGDSTAPFKALLFDSWYDQYRGVICLVAILDGSLKKGDDIMSAYTQQSYEVMDVGIMYPGEVSTGALFSGQVGFVACGIRNSKDAQIGDTFFHPQAPVPPLEGFKPTRPMVFAGVYPVDQSEHMYLRSAIEKLTLNDASVSVHPDCCLALGQGWRLGFLGLLHMDVFKQRLEQEYDASVIVTSPNVPYKAILAGNEEREVEVLNPLELPDHSKVELYKEPYVLGTIVFPEECMGKMLTLCESRRGEQQEVLYIDESRVMLKYLLPLSEIIVDFYDELKSQSSGYASFDYEDEGYRETNIVRMDILINGNAVDALSCIVHVDKALQSGRTLCAKLKDVIPRQLFEVVIQASIRGKITARETIKALRKDVTAKCYGGDITRKMKLLQKQKEGKKRMKRIGRVDVPHEAFLAVLKR</sequence>
<comment type="caution">
    <text evidence="8">The sequence shown here is derived from an EMBL/GenBank/DDBJ whole genome shotgun (WGS) entry which is preliminary data.</text>
</comment>
<comment type="caution">
    <text evidence="4">Lacks conserved residue(s) required for the propagation of feature annotation.</text>
</comment>
<dbReference type="Gene3D" id="3.30.70.240">
    <property type="match status" value="1"/>
</dbReference>
<dbReference type="PANTHER" id="PTHR43512:SF7">
    <property type="entry name" value="TRANSLATION FACTOR GUF1, MITOCHONDRIAL"/>
    <property type="match status" value="1"/>
</dbReference>
<evidence type="ECO:0000256" key="4">
    <source>
        <dbReference type="HAMAP-Rule" id="MF_03137"/>
    </source>
</evidence>
<dbReference type="NCBIfam" id="TIGR01393">
    <property type="entry name" value="lepA"/>
    <property type="match status" value="1"/>
</dbReference>
<dbReference type="InterPro" id="IPR009000">
    <property type="entry name" value="Transl_B-barrel_sf"/>
</dbReference>
<dbReference type="SUPFAM" id="SSF50447">
    <property type="entry name" value="Translation proteins"/>
    <property type="match status" value="1"/>
</dbReference>
<evidence type="ECO:0000256" key="3">
    <source>
        <dbReference type="ARBA" id="ARBA00023134"/>
    </source>
</evidence>
<keyword evidence="3 4" id="KW-0342">GTP-binding</keyword>
<comment type="function">
    <text evidence="4">Promotes mitochondrial protein synthesis. May act as a fidelity factor of the translation reaction, by catalyzing a one-codon backward translocation of tRNAs on improperly translocated ribosomes. Binds to mitochondrial ribosomes in a GTP-dependent manner.</text>
</comment>
<evidence type="ECO:0000256" key="2">
    <source>
        <dbReference type="ARBA" id="ARBA00022801"/>
    </source>
</evidence>
<evidence type="ECO:0000256" key="1">
    <source>
        <dbReference type="ARBA" id="ARBA00022741"/>
    </source>
</evidence>